<evidence type="ECO:0000256" key="3">
    <source>
        <dbReference type="ARBA" id="ARBA00012461"/>
    </source>
</evidence>
<name>X1V8N5_9ZZZZ</name>
<keyword evidence="5" id="KW-0548">Nucleotidyltransferase</keyword>
<organism evidence="10">
    <name type="scientific">marine sediment metagenome</name>
    <dbReference type="NCBI Taxonomy" id="412755"/>
    <lineage>
        <taxon>unclassified sequences</taxon>
        <taxon>metagenomes</taxon>
        <taxon>ecological metagenomes</taxon>
    </lineage>
</organism>
<evidence type="ECO:0000259" key="9">
    <source>
        <dbReference type="Pfam" id="PF00483"/>
    </source>
</evidence>
<dbReference type="GO" id="GO:0008879">
    <property type="term" value="F:glucose-1-phosphate thymidylyltransferase activity"/>
    <property type="evidence" value="ECO:0007669"/>
    <property type="project" value="UniProtKB-EC"/>
</dbReference>
<evidence type="ECO:0000256" key="4">
    <source>
        <dbReference type="ARBA" id="ARBA00022679"/>
    </source>
</evidence>
<dbReference type="SUPFAM" id="SSF53448">
    <property type="entry name" value="Nucleotide-diphospho-sugar transferases"/>
    <property type="match status" value="1"/>
</dbReference>
<dbReference type="AlphaFoldDB" id="X1V8N5"/>
<reference evidence="10" key="1">
    <citation type="journal article" date="2014" name="Front. Microbiol.">
        <title>High frequency of phylogenetically diverse reductive dehalogenase-homologous genes in deep subseafloor sedimentary metagenomes.</title>
        <authorList>
            <person name="Kawai M."/>
            <person name="Futagami T."/>
            <person name="Toyoda A."/>
            <person name="Takaki Y."/>
            <person name="Nishi S."/>
            <person name="Hori S."/>
            <person name="Arai W."/>
            <person name="Tsubouchi T."/>
            <person name="Morono Y."/>
            <person name="Uchiyama I."/>
            <person name="Ito T."/>
            <person name="Fujiyama A."/>
            <person name="Inagaki F."/>
            <person name="Takami H."/>
        </authorList>
    </citation>
    <scope>NUCLEOTIDE SEQUENCE</scope>
    <source>
        <strain evidence="10">Expedition CK06-06</strain>
    </source>
</reference>
<evidence type="ECO:0000256" key="7">
    <source>
        <dbReference type="ARBA" id="ARBA00022842"/>
    </source>
</evidence>
<dbReference type="PANTHER" id="PTHR43532">
    <property type="entry name" value="GLUCOSE-1-PHOSPHATE THYMIDYLYLTRANSFERASE"/>
    <property type="match status" value="1"/>
</dbReference>
<dbReference type="Gene3D" id="3.90.550.10">
    <property type="entry name" value="Spore Coat Polysaccharide Biosynthesis Protein SpsA, Chain A"/>
    <property type="match status" value="1"/>
</dbReference>
<protein>
    <recommendedName>
        <fullName evidence="3">glucose-1-phosphate thymidylyltransferase</fullName>
        <ecNumber evidence="3">2.7.7.24</ecNumber>
    </recommendedName>
</protein>
<dbReference type="Pfam" id="PF00483">
    <property type="entry name" value="NTP_transferase"/>
    <property type="match status" value="1"/>
</dbReference>
<evidence type="ECO:0000313" key="10">
    <source>
        <dbReference type="EMBL" id="GAJ01635.1"/>
    </source>
</evidence>
<keyword evidence="4" id="KW-0808">Transferase</keyword>
<gene>
    <name evidence="10" type="ORF">S12H4_35878</name>
</gene>
<evidence type="ECO:0000256" key="6">
    <source>
        <dbReference type="ARBA" id="ARBA00022723"/>
    </source>
</evidence>
<dbReference type="InterPro" id="IPR005835">
    <property type="entry name" value="NTP_transferase_dom"/>
</dbReference>
<dbReference type="InterPro" id="IPR005907">
    <property type="entry name" value="G1P_thy_trans_s"/>
</dbReference>
<accession>X1V8N5</accession>
<dbReference type="InterPro" id="IPR029044">
    <property type="entry name" value="Nucleotide-diphossugar_trans"/>
</dbReference>
<feature type="non-terminal residue" evidence="10">
    <location>
        <position position="109"/>
    </location>
</feature>
<dbReference type="PANTHER" id="PTHR43532:SF1">
    <property type="entry name" value="GLUCOSE-1-PHOSPHATE THYMIDYLYLTRANSFERASE 1"/>
    <property type="match status" value="1"/>
</dbReference>
<feature type="domain" description="Nucleotidyl transferase" evidence="9">
    <location>
        <begin position="4"/>
        <end position="108"/>
    </location>
</feature>
<evidence type="ECO:0000256" key="8">
    <source>
        <dbReference type="ARBA" id="ARBA00049336"/>
    </source>
</evidence>
<comment type="similarity">
    <text evidence="2">Belongs to the glucose-1-phosphate thymidylyltransferase family.</text>
</comment>
<dbReference type="EMBL" id="BARW01021352">
    <property type="protein sequence ID" value="GAJ01635.1"/>
    <property type="molecule type" value="Genomic_DNA"/>
</dbReference>
<dbReference type="EC" id="2.7.7.24" evidence="3"/>
<sequence length="109" mass="11603">MSMKGIVLAGGTGSRLMPLTKVTNKHLLPIGHKPMIYYPIEKLVSAGIEEILIVTGIEHMGDVVNLLGSGKDFGCRFTYKVQDEAGGIAQALALAEDFSYGNPLTVILG</sequence>
<evidence type="ECO:0000256" key="2">
    <source>
        <dbReference type="ARBA" id="ARBA00010480"/>
    </source>
</evidence>
<comment type="caution">
    <text evidence="10">The sequence shown here is derived from an EMBL/GenBank/DDBJ whole genome shotgun (WGS) entry which is preliminary data.</text>
</comment>
<comment type="catalytic activity">
    <reaction evidence="8">
        <text>dTTP + alpha-D-glucose 1-phosphate + H(+) = dTDP-alpha-D-glucose + diphosphate</text>
        <dbReference type="Rhea" id="RHEA:15225"/>
        <dbReference type="ChEBI" id="CHEBI:15378"/>
        <dbReference type="ChEBI" id="CHEBI:33019"/>
        <dbReference type="ChEBI" id="CHEBI:37568"/>
        <dbReference type="ChEBI" id="CHEBI:57477"/>
        <dbReference type="ChEBI" id="CHEBI:58601"/>
        <dbReference type="EC" id="2.7.7.24"/>
    </reaction>
</comment>
<keyword evidence="7" id="KW-0460">Magnesium</keyword>
<evidence type="ECO:0000256" key="5">
    <source>
        <dbReference type="ARBA" id="ARBA00022695"/>
    </source>
</evidence>
<proteinExistence type="inferred from homology"/>
<comment type="cofactor">
    <cofactor evidence="1">
        <name>Mg(2+)</name>
        <dbReference type="ChEBI" id="CHEBI:18420"/>
    </cofactor>
</comment>
<keyword evidence="6" id="KW-0479">Metal-binding</keyword>
<dbReference type="GO" id="GO:0046872">
    <property type="term" value="F:metal ion binding"/>
    <property type="evidence" value="ECO:0007669"/>
    <property type="project" value="UniProtKB-KW"/>
</dbReference>
<evidence type="ECO:0000256" key="1">
    <source>
        <dbReference type="ARBA" id="ARBA00001946"/>
    </source>
</evidence>